<evidence type="ECO:0000313" key="2">
    <source>
        <dbReference type="Proteomes" id="UP000054783"/>
    </source>
</evidence>
<gene>
    <name evidence="1" type="ORF">T12_10786</name>
</gene>
<comment type="caution">
    <text evidence="1">The sequence shown here is derived from an EMBL/GenBank/DDBJ whole genome shotgun (WGS) entry which is preliminary data.</text>
</comment>
<dbReference type="EMBL" id="JYDQ01000107">
    <property type="protein sequence ID" value="KRY14874.1"/>
    <property type="molecule type" value="Genomic_DNA"/>
</dbReference>
<name>A0A0V0ZRX2_9BILA</name>
<organism evidence="1 2">
    <name type="scientific">Trichinella patagoniensis</name>
    <dbReference type="NCBI Taxonomy" id="990121"/>
    <lineage>
        <taxon>Eukaryota</taxon>
        <taxon>Metazoa</taxon>
        <taxon>Ecdysozoa</taxon>
        <taxon>Nematoda</taxon>
        <taxon>Enoplea</taxon>
        <taxon>Dorylaimia</taxon>
        <taxon>Trichinellida</taxon>
        <taxon>Trichinellidae</taxon>
        <taxon>Trichinella</taxon>
    </lineage>
</organism>
<protein>
    <submittedName>
        <fullName evidence="1">Uncharacterized protein</fullName>
    </submittedName>
</protein>
<reference evidence="1 2" key="1">
    <citation type="submission" date="2015-01" db="EMBL/GenBank/DDBJ databases">
        <title>Evolution of Trichinella species and genotypes.</title>
        <authorList>
            <person name="Korhonen P.K."/>
            <person name="Edoardo P."/>
            <person name="Giuseppe L.R."/>
            <person name="Gasser R.B."/>
        </authorList>
    </citation>
    <scope>NUCLEOTIDE SEQUENCE [LARGE SCALE GENOMIC DNA]</scope>
    <source>
        <strain evidence="1">ISS2496</strain>
    </source>
</reference>
<accession>A0A0V0ZRX2</accession>
<keyword evidence="2" id="KW-1185">Reference proteome</keyword>
<dbReference type="Proteomes" id="UP000054783">
    <property type="component" value="Unassembled WGS sequence"/>
</dbReference>
<dbReference type="AlphaFoldDB" id="A0A0V0ZRX2"/>
<sequence>MQLLTSNNMTMTKNGGASSGEVIRVLIRLAAVLQNLHSLSLVSLNELTVSLAELSNERSRLDLKSLLAKRELLDLDDGRFPLCSLFTVNDSLFD</sequence>
<proteinExistence type="predicted"/>
<evidence type="ECO:0000313" key="1">
    <source>
        <dbReference type="EMBL" id="KRY14874.1"/>
    </source>
</evidence>